<dbReference type="PROSITE" id="PS50887">
    <property type="entry name" value="GGDEF"/>
    <property type="match status" value="1"/>
</dbReference>
<dbReference type="NCBIfam" id="TIGR00254">
    <property type="entry name" value="GGDEF"/>
    <property type="match status" value="1"/>
</dbReference>
<dbReference type="GO" id="GO:0043709">
    <property type="term" value="P:cell adhesion involved in single-species biofilm formation"/>
    <property type="evidence" value="ECO:0007669"/>
    <property type="project" value="TreeGrafter"/>
</dbReference>
<dbReference type="EC" id="2.7.7.65" evidence="1"/>
<comment type="catalytic activity">
    <reaction evidence="2">
        <text>2 GTP = 3',3'-c-di-GMP + 2 diphosphate</text>
        <dbReference type="Rhea" id="RHEA:24898"/>
        <dbReference type="ChEBI" id="CHEBI:33019"/>
        <dbReference type="ChEBI" id="CHEBI:37565"/>
        <dbReference type="ChEBI" id="CHEBI:58805"/>
        <dbReference type="EC" id="2.7.7.65"/>
    </reaction>
</comment>
<dbReference type="InterPro" id="IPR001610">
    <property type="entry name" value="PAC"/>
</dbReference>
<comment type="caution">
    <text evidence="8">The sequence shown here is derived from an EMBL/GenBank/DDBJ whole genome shotgun (WGS) entry which is preliminary data.</text>
</comment>
<dbReference type="AlphaFoldDB" id="A0A4Q9GVP3"/>
<feature type="transmembrane region" description="Helical" evidence="3">
    <location>
        <begin position="6"/>
        <end position="27"/>
    </location>
</feature>
<feature type="transmembrane region" description="Helical" evidence="3">
    <location>
        <begin position="77"/>
        <end position="96"/>
    </location>
</feature>
<dbReference type="SUPFAM" id="SSF55785">
    <property type="entry name" value="PYP-like sensor domain (PAS domain)"/>
    <property type="match status" value="2"/>
</dbReference>
<dbReference type="Gene3D" id="3.30.450.40">
    <property type="match status" value="1"/>
</dbReference>
<dbReference type="InterPro" id="IPR013655">
    <property type="entry name" value="PAS_fold_3"/>
</dbReference>
<organism evidence="8 9">
    <name type="scientific">Aquabacterium lacunae</name>
    <dbReference type="NCBI Taxonomy" id="2528630"/>
    <lineage>
        <taxon>Bacteria</taxon>
        <taxon>Pseudomonadati</taxon>
        <taxon>Pseudomonadota</taxon>
        <taxon>Betaproteobacteria</taxon>
        <taxon>Burkholderiales</taxon>
        <taxon>Aquabacterium</taxon>
    </lineage>
</organism>
<reference evidence="8 9" key="1">
    <citation type="submission" date="2019-02" db="EMBL/GenBank/DDBJ databases">
        <title>Aquabacterium sp. strain KMB7.</title>
        <authorList>
            <person name="Chen W.-M."/>
        </authorList>
    </citation>
    <scope>NUCLEOTIDE SEQUENCE [LARGE SCALE GENOMIC DNA]</scope>
    <source>
        <strain evidence="8 9">KMB7</strain>
    </source>
</reference>
<feature type="domain" description="GGDEF" evidence="6">
    <location>
        <begin position="747"/>
        <end position="879"/>
    </location>
</feature>
<dbReference type="InterPro" id="IPR000014">
    <property type="entry name" value="PAS"/>
</dbReference>
<dbReference type="RefSeq" id="WP_130968852.1">
    <property type="nucleotide sequence ID" value="NZ_SIXI01000006.1"/>
</dbReference>
<feature type="domain" description="MHYT" evidence="7">
    <location>
        <begin position="5"/>
        <end position="199"/>
    </location>
</feature>
<dbReference type="InterPro" id="IPR050469">
    <property type="entry name" value="Diguanylate_Cyclase"/>
</dbReference>
<feature type="transmembrane region" description="Helical" evidence="3">
    <location>
        <begin position="141"/>
        <end position="163"/>
    </location>
</feature>
<feature type="domain" description="PAS" evidence="5">
    <location>
        <begin position="430"/>
        <end position="480"/>
    </location>
</feature>
<protein>
    <recommendedName>
        <fullName evidence="1">diguanylate cyclase</fullName>
        <ecNumber evidence="1">2.7.7.65</ecNumber>
    </recommendedName>
</protein>
<dbReference type="SMART" id="SM00086">
    <property type="entry name" value="PAC"/>
    <property type="match status" value="2"/>
</dbReference>
<dbReference type="OrthoDB" id="9803824at2"/>
<keyword evidence="3" id="KW-0812">Transmembrane</keyword>
<dbReference type="EMBL" id="SIXI01000006">
    <property type="protein sequence ID" value="TBO28761.1"/>
    <property type="molecule type" value="Genomic_DNA"/>
</dbReference>
<feature type="coiled-coil region" evidence="4">
    <location>
        <begin position="242"/>
        <end position="269"/>
    </location>
</feature>
<dbReference type="SUPFAM" id="SSF55073">
    <property type="entry name" value="Nucleotide cyclase"/>
    <property type="match status" value="1"/>
</dbReference>
<dbReference type="SUPFAM" id="SSF55781">
    <property type="entry name" value="GAF domain-like"/>
    <property type="match status" value="1"/>
</dbReference>
<dbReference type="Gene3D" id="3.30.70.270">
    <property type="match status" value="1"/>
</dbReference>
<evidence type="ECO:0000313" key="8">
    <source>
        <dbReference type="EMBL" id="TBO28761.1"/>
    </source>
</evidence>
<gene>
    <name evidence="8" type="ORF">EYS42_14185</name>
</gene>
<dbReference type="GO" id="GO:1902201">
    <property type="term" value="P:negative regulation of bacterial-type flagellum-dependent cell motility"/>
    <property type="evidence" value="ECO:0007669"/>
    <property type="project" value="TreeGrafter"/>
</dbReference>
<dbReference type="PROSITE" id="PS50112">
    <property type="entry name" value="PAS"/>
    <property type="match status" value="1"/>
</dbReference>
<dbReference type="CDD" id="cd01949">
    <property type="entry name" value="GGDEF"/>
    <property type="match status" value="1"/>
</dbReference>
<evidence type="ECO:0000256" key="1">
    <source>
        <dbReference type="ARBA" id="ARBA00012528"/>
    </source>
</evidence>
<dbReference type="InterPro" id="IPR000160">
    <property type="entry name" value="GGDEF_dom"/>
</dbReference>
<keyword evidence="3" id="KW-0472">Membrane</keyword>
<dbReference type="Proteomes" id="UP000292120">
    <property type="component" value="Unassembled WGS sequence"/>
</dbReference>
<dbReference type="GO" id="GO:0052621">
    <property type="term" value="F:diguanylate cyclase activity"/>
    <property type="evidence" value="ECO:0007669"/>
    <property type="project" value="UniProtKB-EC"/>
</dbReference>
<dbReference type="NCBIfam" id="TIGR00229">
    <property type="entry name" value="sensory_box"/>
    <property type="match status" value="1"/>
</dbReference>
<evidence type="ECO:0000256" key="3">
    <source>
        <dbReference type="PROSITE-ProRule" id="PRU00244"/>
    </source>
</evidence>
<evidence type="ECO:0000256" key="4">
    <source>
        <dbReference type="SAM" id="Coils"/>
    </source>
</evidence>
<evidence type="ECO:0000259" key="5">
    <source>
        <dbReference type="PROSITE" id="PS50112"/>
    </source>
</evidence>
<proteinExistence type="predicted"/>
<sequence length="879" mass="98592">MNGQYHPLLVALSAFVAVYSSAIYLLIARAMPDFDRQQRMRWRMGAAIMMGGGIWSMHFVGMLAFELPIEVSYHSTWTAASAIPSIVVSGILFLLLEQHVLGIHPLLGKRFWWGGLVFGMGVVVMHLVGMHAMEVQPGIEYRIGELLLAGLAAVSSAWAALKLGLDGGKDFKQPVVFTLALGLALVAMHYIGMHAAHFSALSVCISSPDSLSGTSMAAWVGAGSIGLASVTAVGLLFEQQRAQNHSRKVLDLQAALAEVQHKTDQIEEAGRHEQAKEEAKRSAMMETAEVNFFEIDVLTDTIAFSDKFLYLGNHKRLPLEKTRKHREEWERRVHPDDVEAMRTLLNEFCRGVVTSYESQYRIDAGQGDWRWILSRARIVERTEEGAPRLIYGTLIDIHQRYLNELALEEERHMFTTGPVVMIRAVYHKGESRFIYVSSNVVKLWGYEPQALLSLSSSMALVHPDDVERLRDEFWRAMTSTDVSVLDVEVRLRMADGKYRWHRYNTTIDRKVSERKGYFIDIDARKQAELDAQNQSRRLEETISQLEAAQGEGGVLQETSDMLHATEDINEAFDIIRLSAQKLFPGWSGWVSASRGEEQELMIGATWGNISADLQRRYHSRDCWGMRRGKPHAFFTALNSVCCAHLANIPSNELKPYLCLPMAAHGETVGALHLFSATSDLPTEEQMQDVQQRALRYSETLKLALSNLKLRSTLQDQAMKDGLTSLYNRRFMDERLPTELARARREGRPVALAMIDVDHFKRFNDQYGHDAGDHVLRMIAKEIQLGVRGYDIACRYGGEELALIMSGCTAEAAQARLEEMREKIAALELSHNAQALPRVTVSVGVADGAELSPEELLKRADACLYKAKGLGRNRVIRHGA</sequence>
<accession>A0A4Q9GVP3</accession>
<name>A0A4Q9GVP3_9BURK</name>
<dbReference type="InterPro" id="IPR029016">
    <property type="entry name" value="GAF-like_dom_sf"/>
</dbReference>
<dbReference type="Pfam" id="PF03707">
    <property type="entry name" value="MHYT"/>
    <property type="match status" value="2"/>
</dbReference>
<evidence type="ECO:0000256" key="2">
    <source>
        <dbReference type="ARBA" id="ARBA00034247"/>
    </source>
</evidence>
<dbReference type="Gene3D" id="3.30.450.20">
    <property type="entry name" value="PAS domain"/>
    <property type="match status" value="2"/>
</dbReference>
<keyword evidence="3" id="KW-1133">Transmembrane helix</keyword>
<keyword evidence="4" id="KW-0175">Coiled coil</keyword>
<dbReference type="PANTHER" id="PTHR45138:SF9">
    <property type="entry name" value="DIGUANYLATE CYCLASE DGCM-RELATED"/>
    <property type="match status" value="1"/>
</dbReference>
<feature type="transmembrane region" description="Helical" evidence="3">
    <location>
        <begin position="216"/>
        <end position="237"/>
    </location>
</feature>
<dbReference type="InterPro" id="IPR043128">
    <property type="entry name" value="Rev_trsase/Diguanyl_cyclase"/>
</dbReference>
<dbReference type="Pfam" id="PF00990">
    <property type="entry name" value="GGDEF"/>
    <property type="match status" value="1"/>
</dbReference>
<dbReference type="InterPro" id="IPR029787">
    <property type="entry name" value="Nucleotide_cyclase"/>
</dbReference>
<evidence type="ECO:0000259" key="7">
    <source>
        <dbReference type="PROSITE" id="PS50924"/>
    </source>
</evidence>
<dbReference type="InterPro" id="IPR035965">
    <property type="entry name" value="PAS-like_dom_sf"/>
</dbReference>
<dbReference type="GO" id="GO:0005886">
    <property type="term" value="C:plasma membrane"/>
    <property type="evidence" value="ECO:0007669"/>
    <property type="project" value="TreeGrafter"/>
</dbReference>
<dbReference type="PROSITE" id="PS50924">
    <property type="entry name" value="MHYT"/>
    <property type="match status" value="1"/>
</dbReference>
<dbReference type="FunFam" id="3.30.70.270:FF:000001">
    <property type="entry name" value="Diguanylate cyclase domain protein"/>
    <property type="match status" value="1"/>
</dbReference>
<keyword evidence="9" id="KW-1185">Reference proteome</keyword>
<dbReference type="PANTHER" id="PTHR45138">
    <property type="entry name" value="REGULATORY COMPONENTS OF SENSORY TRANSDUCTION SYSTEM"/>
    <property type="match status" value="1"/>
</dbReference>
<feature type="transmembrane region" description="Helical" evidence="3">
    <location>
        <begin position="111"/>
        <end position="129"/>
    </location>
</feature>
<dbReference type="CDD" id="cd00130">
    <property type="entry name" value="PAS"/>
    <property type="match status" value="1"/>
</dbReference>
<feature type="transmembrane region" description="Helical" evidence="3">
    <location>
        <begin position="47"/>
        <end position="65"/>
    </location>
</feature>
<evidence type="ECO:0000313" key="9">
    <source>
        <dbReference type="Proteomes" id="UP000292120"/>
    </source>
</evidence>
<feature type="transmembrane region" description="Helical" evidence="3">
    <location>
        <begin position="175"/>
        <end position="196"/>
    </location>
</feature>
<dbReference type="InterPro" id="IPR005330">
    <property type="entry name" value="MHYT_dom"/>
</dbReference>
<feature type="coiled-coil region" evidence="4">
    <location>
        <begin position="524"/>
        <end position="551"/>
    </location>
</feature>
<evidence type="ECO:0000259" key="6">
    <source>
        <dbReference type="PROSITE" id="PS50887"/>
    </source>
</evidence>
<dbReference type="Pfam" id="PF08447">
    <property type="entry name" value="PAS_3"/>
    <property type="match status" value="2"/>
</dbReference>
<dbReference type="SMART" id="SM00267">
    <property type="entry name" value="GGDEF"/>
    <property type="match status" value="1"/>
</dbReference>